<protein>
    <submittedName>
        <fullName evidence="1">Uncharacterized protein</fullName>
    </submittedName>
</protein>
<dbReference type="RefSeq" id="WP_346024747.1">
    <property type="nucleotide sequence ID" value="NZ_BAAADA010000113.1"/>
</dbReference>
<evidence type="ECO:0000313" key="1">
    <source>
        <dbReference type="EMBL" id="GAA0485669.1"/>
    </source>
</evidence>
<reference evidence="1 2" key="1">
    <citation type="journal article" date="2019" name="Int. J. Syst. Evol. Microbiol.">
        <title>The Global Catalogue of Microorganisms (GCM) 10K type strain sequencing project: providing services to taxonomists for standard genome sequencing and annotation.</title>
        <authorList>
            <consortium name="The Broad Institute Genomics Platform"/>
            <consortium name="The Broad Institute Genome Sequencing Center for Infectious Disease"/>
            <person name="Wu L."/>
            <person name="Ma J."/>
        </authorList>
    </citation>
    <scope>NUCLEOTIDE SEQUENCE [LARGE SCALE GENOMIC DNA]</scope>
    <source>
        <strain evidence="1 2">JCM 14232</strain>
    </source>
</reference>
<proteinExistence type="predicted"/>
<sequence>MDVDEYRNMISEFSDLPLFDEKCSFYYDETGNVRKFRLTENGVNAEEGIANDFILGGVLFKSDSPSCDIDKLFDELKINTSEIKFKTLAGRGLISGQP</sequence>
<gene>
    <name evidence="1" type="ORF">GCM10008936_13210</name>
</gene>
<accession>A0ABN1AX20</accession>
<dbReference type="EMBL" id="BAAADA010000113">
    <property type="protein sequence ID" value="GAA0485669.1"/>
    <property type="molecule type" value="Genomic_DNA"/>
</dbReference>
<dbReference type="Proteomes" id="UP001410648">
    <property type="component" value="Unassembled WGS sequence"/>
</dbReference>
<keyword evidence="2" id="KW-1185">Reference proteome</keyword>
<comment type="caution">
    <text evidence="1">The sequence shown here is derived from an EMBL/GenBank/DDBJ whole genome shotgun (WGS) entry which is preliminary data.</text>
</comment>
<organism evidence="1 2">
    <name type="scientific">Alkalibacterium indicireducens</name>
    <dbReference type="NCBI Taxonomy" id="398758"/>
    <lineage>
        <taxon>Bacteria</taxon>
        <taxon>Bacillati</taxon>
        <taxon>Bacillota</taxon>
        <taxon>Bacilli</taxon>
        <taxon>Lactobacillales</taxon>
        <taxon>Carnobacteriaceae</taxon>
        <taxon>Alkalibacterium</taxon>
    </lineage>
</organism>
<evidence type="ECO:0000313" key="2">
    <source>
        <dbReference type="Proteomes" id="UP001410648"/>
    </source>
</evidence>
<name>A0ABN1AX20_9LACT</name>